<feature type="transmembrane region" description="Helical" evidence="1">
    <location>
        <begin position="246"/>
        <end position="268"/>
    </location>
</feature>
<gene>
    <name evidence="2" type="ORF">NW762_014607</name>
</gene>
<protein>
    <submittedName>
        <fullName evidence="2">Uncharacterized protein</fullName>
    </submittedName>
</protein>
<evidence type="ECO:0000256" key="1">
    <source>
        <dbReference type="SAM" id="Phobius"/>
    </source>
</evidence>
<feature type="transmembrane region" description="Helical" evidence="1">
    <location>
        <begin position="73"/>
        <end position="92"/>
    </location>
</feature>
<feature type="transmembrane region" description="Helical" evidence="1">
    <location>
        <begin position="113"/>
        <end position="135"/>
    </location>
</feature>
<feature type="transmembrane region" description="Helical" evidence="1">
    <location>
        <begin position="25"/>
        <end position="47"/>
    </location>
</feature>
<proteinExistence type="predicted"/>
<accession>A0A9W8RL71</accession>
<comment type="caution">
    <text evidence="2">The sequence shown here is derived from an EMBL/GenBank/DDBJ whole genome shotgun (WGS) entry which is preliminary data.</text>
</comment>
<dbReference type="Proteomes" id="UP001152049">
    <property type="component" value="Unassembled WGS sequence"/>
</dbReference>
<keyword evidence="3" id="KW-1185">Reference proteome</keyword>
<keyword evidence="1" id="KW-0472">Membrane</keyword>
<reference evidence="2" key="1">
    <citation type="submission" date="2022-09" db="EMBL/GenBank/DDBJ databases">
        <title>Fusarium specimens isolated from Avocado Roots.</title>
        <authorList>
            <person name="Stajich J."/>
            <person name="Roper C."/>
            <person name="Heimlech-Rivalta G."/>
        </authorList>
    </citation>
    <scope>NUCLEOTIDE SEQUENCE</scope>
    <source>
        <strain evidence="2">CF00136</strain>
    </source>
</reference>
<sequence>MALNGWLQRKTRSWSRCWYLSNTAIQYYSAVCGSASVIFFVISFAIADFIPPPAPSWGAERISQFYQDHTKRIHAGAAINMIAGGFYLPFSAAISYQIRRVPKIPYIIHQVQLASASAGIWTFMLPGIVLAIASYRPDRPAEITHALNDFFVCKPKNNTQHPMITMVMIANNSSLLKWLVAFMPWPTFMVQNFAFAYAIIIDTRKKPLFPKELAFVNLLMPVIFSLATGMHTVYGGPFAWNGIITFYLVGFTFLVQVCADSVFLALAARDEERTELMENDSQCSAVTKSSPG</sequence>
<feature type="transmembrane region" description="Helical" evidence="1">
    <location>
        <begin position="178"/>
        <end position="201"/>
    </location>
</feature>
<feature type="transmembrane region" description="Helical" evidence="1">
    <location>
        <begin position="213"/>
        <end position="234"/>
    </location>
</feature>
<dbReference type="OrthoDB" id="3449024at2759"/>
<keyword evidence="1" id="KW-0812">Transmembrane</keyword>
<dbReference type="AlphaFoldDB" id="A0A9W8RL71"/>
<dbReference type="EMBL" id="JAOQAZ010000053">
    <property type="protein sequence ID" value="KAJ4243994.1"/>
    <property type="molecule type" value="Genomic_DNA"/>
</dbReference>
<evidence type="ECO:0000313" key="2">
    <source>
        <dbReference type="EMBL" id="KAJ4243994.1"/>
    </source>
</evidence>
<organism evidence="2 3">
    <name type="scientific">Fusarium torreyae</name>
    <dbReference type="NCBI Taxonomy" id="1237075"/>
    <lineage>
        <taxon>Eukaryota</taxon>
        <taxon>Fungi</taxon>
        <taxon>Dikarya</taxon>
        <taxon>Ascomycota</taxon>
        <taxon>Pezizomycotina</taxon>
        <taxon>Sordariomycetes</taxon>
        <taxon>Hypocreomycetidae</taxon>
        <taxon>Hypocreales</taxon>
        <taxon>Nectriaceae</taxon>
        <taxon>Fusarium</taxon>
    </lineage>
</organism>
<keyword evidence="1" id="KW-1133">Transmembrane helix</keyword>
<name>A0A9W8RL71_9HYPO</name>
<evidence type="ECO:0000313" key="3">
    <source>
        <dbReference type="Proteomes" id="UP001152049"/>
    </source>
</evidence>